<feature type="domain" description="CCHC-type" evidence="3">
    <location>
        <begin position="62"/>
        <end position="75"/>
    </location>
</feature>
<keyword evidence="1" id="KW-0479">Metal-binding</keyword>
<dbReference type="InterPro" id="IPR001878">
    <property type="entry name" value="Znf_CCHC"/>
</dbReference>
<feature type="domain" description="CCHC-type" evidence="3">
    <location>
        <begin position="42"/>
        <end position="55"/>
    </location>
</feature>
<feature type="region of interest" description="Disordered" evidence="2">
    <location>
        <begin position="1"/>
        <end position="33"/>
    </location>
</feature>
<dbReference type="AlphaFoldDB" id="A0A392PBT5"/>
<evidence type="ECO:0000256" key="2">
    <source>
        <dbReference type="SAM" id="MobiDB-lite"/>
    </source>
</evidence>
<organism evidence="4 5">
    <name type="scientific">Trifolium medium</name>
    <dbReference type="NCBI Taxonomy" id="97028"/>
    <lineage>
        <taxon>Eukaryota</taxon>
        <taxon>Viridiplantae</taxon>
        <taxon>Streptophyta</taxon>
        <taxon>Embryophyta</taxon>
        <taxon>Tracheophyta</taxon>
        <taxon>Spermatophyta</taxon>
        <taxon>Magnoliopsida</taxon>
        <taxon>eudicotyledons</taxon>
        <taxon>Gunneridae</taxon>
        <taxon>Pentapetalae</taxon>
        <taxon>rosids</taxon>
        <taxon>fabids</taxon>
        <taxon>Fabales</taxon>
        <taxon>Fabaceae</taxon>
        <taxon>Papilionoideae</taxon>
        <taxon>50 kb inversion clade</taxon>
        <taxon>NPAAA clade</taxon>
        <taxon>Hologalegina</taxon>
        <taxon>IRL clade</taxon>
        <taxon>Trifolieae</taxon>
        <taxon>Trifolium</taxon>
    </lineage>
</organism>
<feature type="non-terminal residue" evidence="4">
    <location>
        <position position="1"/>
    </location>
</feature>
<sequence>HQNQNRGRQGNRPYNRPQDNRGFNRPENQGNRGNQVRGGHFCYKCGEKGHYANDCGNQARLCYNCQKPGHFIKDCQAPKVAPPTNVTQGTRPAARGRVYYMGTGVSGQASNANHEDDQTEGCLVLKLKNVARQEGVNLVVLDDGYTSDGYPK</sequence>
<dbReference type="Proteomes" id="UP000265520">
    <property type="component" value="Unassembled WGS sequence"/>
</dbReference>
<dbReference type="SUPFAM" id="SSF57756">
    <property type="entry name" value="Retrovirus zinc finger-like domains"/>
    <property type="match status" value="1"/>
</dbReference>
<keyword evidence="5" id="KW-1185">Reference proteome</keyword>
<dbReference type="InterPro" id="IPR036875">
    <property type="entry name" value="Znf_CCHC_sf"/>
</dbReference>
<evidence type="ECO:0000313" key="4">
    <source>
        <dbReference type="EMBL" id="MCI09563.1"/>
    </source>
</evidence>
<dbReference type="GO" id="GO:0008270">
    <property type="term" value="F:zinc ion binding"/>
    <property type="evidence" value="ECO:0007669"/>
    <property type="project" value="UniProtKB-KW"/>
</dbReference>
<name>A0A392PBT5_9FABA</name>
<feature type="non-terminal residue" evidence="4">
    <location>
        <position position="152"/>
    </location>
</feature>
<evidence type="ECO:0000259" key="3">
    <source>
        <dbReference type="PROSITE" id="PS50158"/>
    </source>
</evidence>
<reference evidence="4 5" key="1">
    <citation type="journal article" date="2018" name="Front. Plant Sci.">
        <title>Red Clover (Trifolium pratense) and Zigzag Clover (T. medium) - A Picture of Genomic Similarities and Differences.</title>
        <authorList>
            <person name="Dluhosova J."/>
            <person name="Istvanek J."/>
            <person name="Nedelnik J."/>
            <person name="Repkova J."/>
        </authorList>
    </citation>
    <scope>NUCLEOTIDE SEQUENCE [LARGE SCALE GENOMIC DNA]</scope>
    <source>
        <strain evidence="5">cv. 10/8</strain>
        <tissue evidence="4">Leaf</tissue>
    </source>
</reference>
<accession>A0A392PBT5</accession>
<comment type="caution">
    <text evidence="4">The sequence shown here is derived from an EMBL/GenBank/DDBJ whole genome shotgun (WGS) entry which is preliminary data.</text>
</comment>
<dbReference type="Gene3D" id="4.10.60.10">
    <property type="entry name" value="Zinc finger, CCHC-type"/>
    <property type="match status" value="2"/>
</dbReference>
<dbReference type="EMBL" id="LXQA010073119">
    <property type="protein sequence ID" value="MCI09563.1"/>
    <property type="molecule type" value="Genomic_DNA"/>
</dbReference>
<dbReference type="InterPro" id="IPR051714">
    <property type="entry name" value="Znf_CCHC_NABP"/>
</dbReference>
<evidence type="ECO:0000313" key="5">
    <source>
        <dbReference type="Proteomes" id="UP000265520"/>
    </source>
</evidence>
<dbReference type="PANTHER" id="PTHR23002">
    <property type="entry name" value="ZINC FINGER CCHC DOMAIN CONTAINING PROTEIN"/>
    <property type="match status" value="1"/>
</dbReference>
<protein>
    <submittedName>
        <fullName evidence="4">TIR-NBS-LRR resistance protein</fullName>
    </submittedName>
</protein>
<keyword evidence="1" id="KW-0862">Zinc</keyword>
<keyword evidence="1" id="KW-0863">Zinc-finger</keyword>
<evidence type="ECO:0000256" key="1">
    <source>
        <dbReference type="PROSITE-ProRule" id="PRU00047"/>
    </source>
</evidence>
<proteinExistence type="predicted"/>
<dbReference type="Pfam" id="PF00098">
    <property type="entry name" value="zf-CCHC"/>
    <property type="match status" value="2"/>
</dbReference>
<dbReference type="PROSITE" id="PS50158">
    <property type="entry name" value="ZF_CCHC"/>
    <property type="match status" value="2"/>
</dbReference>
<dbReference type="SMART" id="SM00343">
    <property type="entry name" value="ZnF_C2HC"/>
    <property type="match status" value="2"/>
</dbReference>
<dbReference type="GO" id="GO:0003676">
    <property type="term" value="F:nucleic acid binding"/>
    <property type="evidence" value="ECO:0007669"/>
    <property type="project" value="InterPro"/>
</dbReference>